<sequence length="298" mass="35360">MYCAQHMSLKYGNAKVRWLLKEAAKTLNQNEFWGLMLQIWAISPKAYDSLMAIGPLNKWASAFQEKPRYRIIYINHVESWNRMIIPERMLHATNLVEGIHANIMRHHKDYRVDGEKFKTPVTKWCHEQILHNVWRGRTFTREKTSPTIWTVYGESRTCVVDLNARECTCKWWQAMGIPCEHAVSVIRECQMDPYIFCGVYYKRETYMETYKENWRPTRGKDEWPKDRVSRKILPPLPCVMPGRPKKKRRRGKLEGIPVQERRCSRCRGRGHNKSTCIEVVPDFDYFFQPLPDGPLDSY</sequence>
<evidence type="ECO:0000256" key="2">
    <source>
        <dbReference type="ARBA" id="ARBA00022771"/>
    </source>
</evidence>
<keyword evidence="3" id="KW-0862">Zinc</keyword>
<dbReference type="Pfam" id="PF04434">
    <property type="entry name" value="SWIM"/>
    <property type="match status" value="1"/>
</dbReference>
<dbReference type="PANTHER" id="PTHR31973">
    <property type="entry name" value="POLYPROTEIN, PUTATIVE-RELATED"/>
    <property type="match status" value="1"/>
</dbReference>
<proteinExistence type="predicted"/>
<evidence type="ECO:0000256" key="4">
    <source>
        <dbReference type="PROSITE-ProRule" id="PRU00325"/>
    </source>
</evidence>
<feature type="domain" description="SWIM-type" evidence="5">
    <location>
        <begin position="156"/>
        <end position="190"/>
    </location>
</feature>
<keyword evidence="7" id="KW-1185">Reference proteome</keyword>
<dbReference type="InParanoid" id="A0A2G5D0N4"/>
<keyword evidence="2 4" id="KW-0863">Zinc-finger</keyword>
<evidence type="ECO:0000256" key="3">
    <source>
        <dbReference type="ARBA" id="ARBA00022833"/>
    </source>
</evidence>
<reference evidence="6 7" key="1">
    <citation type="submission" date="2017-09" db="EMBL/GenBank/DDBJ databases">
        <title>WGS assembly of Aquilegia coerulea Goldsmith.</title>
        <authorList>
            <person name="Hodges S."/>
            <person name="Kramer E."/>
            <person name="Nordborg M."/>
            <person name="Tomkins J."/>
            <person name="Borevitz J."/>
            <person name="Derieg N."/>
            <person name="Yan J."/>
            <person name="Mihaltcheva S."/>
            <person name="Hayes R.D."/>
            <person name="Rokhsar D."/>
        </authorList>
    </citation>
    <scope>NUCLEOTIDE SEQUENCE [LARGE SCALE GENOMIC DNA]</scope>
    <source>
        <strain evidence="7">cv. Goldsmith</strain>
    </source>
</reference>
<evidence type="ECO:0000313" key="7">
    <source>
        <dbReference type="Proteomes" id="UP000230069"/>
    </source>
</evidence>
<dbReference type="OrthoDB" id="1939383at2759"/>
<dbReference type="STRING" id="218851.A0A2G5D0N4"/>
<protein>
    <recommendedName>
        <fullName evidence="5">SWIM-type domain-containing protein</fullName>
    </recommendedName>
</protein>
<dbReference type="Proteomes" id="UP000230069">
    <property type="component" value="Unassembled WGS sequence"/>
</dbReference>
<evidence type="ECO:0000259" key="5">
    <source>
        <dbReference type="PROSITE" id="PS50966"/>
    </source>
</evidence>
<gene>
    <name evidence="6" type="ORF">AQUCO_03200005v1</name>
</gene>
<dbReference type="InterPro" id="IPR007527">
    <property type="entry name" value="Znf_SWIM"/>
</dbReference>
<dbReference type="PROSITE" id="PS50966">
    <property type="entry name" value="ZF_SWIM"/>
    <property type="match status" value="1"/>
</dbReference>
<dbReference type="EMBL" id="KZ305049">
    <property type="protein sequence ID" value="PIA36737.1"/>
    <property type="molecule type" value="Genomic_DNA"/>
</dbReference>
<dbReference type="AlphaFoldDB" id="A0A2G5D0N4"/>
<name>A0A2G5D0N4_AQUCA</name>
<dbReference type="PANTHER" id="PTHR31973:SF187">
    <property type="entry name" value="MUTATOR TRANSPOSASE MUDRA PROTEIN"/>
    <property type="match status" value="1"/>
</dbReference>
<keyword evidence="1" id="KW-0479">Metal-binding</keyword>
<dbReference type="SMART" id="SM00575">
    <property type="entry name" value="ZnF_PMZ"/>
    <property type="match status" value="1"/>
</dbReference>
<dbReference type="InterPro" id="IPR006564">
    <property type="entry name" value="Znf_PMZ"/>
</dbReference>
<evidence type="ECO:0000256" key="1">
    <source>
        <dbReference type="ARBA" id="ARBA00022723"/>
    </source>
</evidence>
<organism evidence="6 7">
    <name type="scientific">Aquilegia coerulea</name>
    <name type="common">Rocky mountain columbine</name>
    <dbReference type="NCBI Taxonomy" id="218851"/>
    <lineage>
        <taxon>Eukaryota</taxon>
        <taxon>Viridiplantae</taxon>
        <taxon>Streptophyta</taxon>
        <taxon>Embryophyta</taxon>
        <taxon>Tracheophyta</taxon>
        <taxon>Spermatophyta</taxon>
        <taxon>Magnoliopsida</taxon>
        <taxon>Ranunculales</taxon>
        <taxon>Ranunculaceae</taxon>
        <taxon>Thalictroideae</taxon>
        <taxon>Aquilegia</taxon>
    </lineage>
</organism>
<dbReference type="GO" id="GO:0008270">
    <property type="term" value="F:zinc ion binding"/>
    <property type="evidence" value="ECO:0007669"/>
    <property type="project" value="UniProtKB-KW"/>
</dbReference>
<evidence type="ECO:0000313" key="6">
    <source>
        <dbReference type="EMBL" id="PIA36737.1"/>
    </source>
</evidence>
<accession>A0A2G5D0N4</accession>